<dbReference type="GO" id="GO:0016020">
    <property type="term" value="C:membrane"/>
    <property type="evidence" value="ECO:0007669"/>
    <property type="project" value="UniProtKB-SubCell"/>
</dbReference>
<dbReference type="AlphaFoldDB" id="A0A7S3A9A9"/>
<dbReference type="SUPFAM" id="SSF103506">
    <property type="entry name" value="Mitochondrial carrier"/>
    <property type="match status" value="1"/>
</dbReference>
<evidence type="ECO:0000256" key="3">
    <source>
        <dbReference type="ARBA" id="ARBA00022448"/>
    </source>
</evidence>
<dbReference type="Gene3D" id="1.50.40.10">
    <property type="entry name" value="Mitochondrial carrier domain"/>
    <property type="match status" value="1"/>
</dbReference>
<evidence type="ECO:0008006" key="11">
    <source>
        <dbReference type="Google" id="ProtNLM"/>
    </source>
</evidence>
<gene>
    <name evidence="10" type="ORF">RMAR00112_LOCUS32179</name>
</gene>
<dbReference type="Pfam" id="PF00153">
    <property type="entry name" value="Mito_carr"/>
    <property type="match status" value="3"/>
</dbReference>
<dbReference type="InterPro" id="IPR023395">
    <property type="entry name" value="MCP_dom_sf"/>
</dbReference>
<evidence type="ECO:0000256" key="7">
    <source>
        <dbReference type="ARBA" id="ARBA00023136"/>
    </source>
</evidence>
<evidence type="ECO:0000256" key="8">
    <source>
        <dbReference type="PROSITE-ProRule" id="PRU00282"/>
    </source>
</evidence>
<keyword evidence="4 8" id="KW-0812">Transmembrane</keyword>
<evidence type="ECO:0000256" key="6">
    <source>
        <dbReference type="ARBA" id="ARBA00022989"/>
    </source>
</evidence>
<comment type="subcellular location">
    <subcellularLocation>
        <location evidence="1">Membrane</location>
        <topology evidence="1">Multi-pass membrane protein</topology>
    </subcellularLocation>
</comment>
<dbReference type="InterPro" id="IPR002067">
    <property type="entry name" value="MCP"/>
</dbReference>
<keyword evidence="7 8" id="KW-0472">Membrane</keyword>
<feature type="repeat" description="Solcar" evidence="8">
    <location>
        <begin position="44"/>
        <end position="117"/>
    </location>
</feature>
<feature type="repeat" description="Solcar" evidence="8">
    <location>
        <begin position="215"/>
        <end position="302"/>
    </location>
</feature>
<organism evidence="10">
    <name type="scientific">Rhodosorus marinus</name>
    <dbReference type="NCBI Taxonomy" id="101924"/>
    <lineage>
        <taxon>Eukaryota</taxon>
        <taxon>Rhodophyta</taxon>
        <taxon>Stylonematophyceae</taxon>
        <taxon>Stylonematales</taxon>
        <taxon>Stylonemataceae</taxon>
        <taxon>Rhodosorus</taxon>
    </lineage>
</organism>
<dbReference type="GO" id="GO:0055085">
    <property type="term" value="P:transmembrane transport"/>
    <property type="evidence" value="ECO:0007669"/>
    <property type="project" value="InterPro"/>
</dbReference>
<protein>
    <recommendedName>
        <fullName evidence="11">Mitochondrial carrier protein</fullName>
    </recommendedName>
</protein>
<keyword evidence="5" id="KW-0677">Repeat</keyword>
<dbReference type="PRINTS" id="PR00926">
    <property type="entry name" value="MITOCARRIER"/>
</dbReference>
<evidence type="ECO:0000256" key="1">
    <source>
        <dbReference type="ARBA" id="ARBA00004141"/>
    </source>
</evidence>
<keyword evidence="3 9" id="KW-0813">Transport</keyword>
<evidence type="ECO:0000313" key="10">
    <source>
        <dbReference type="EMBL" id="CAE0064107.1"/>
    </source>
</evidence>
<accession>A0A7S3A9A9</accession>
<sequence>MLSNHKALSTCPKSLHDGNGLLFVQPQQFAIGGPLALGEIVHFSDEVRDFLSGGLAEGVSRICLHPLETLKVRRQMSQVLRRAGGVRGIYMGLRESLAGAVPSTGAFVMIYHMLKSRAMNVFPEKLEAPVSVACGVLATTISCLVEEPLEVVKQRLQSGVSTSFGHAVQHVTKQKGPLGLYSGIRSTLAKDLPFDALEFAVYEQLRGLYYKHKRRKYLLEHEVLMFGMATGALVGFVTLPMDVVRTRIVTQPLKYQGVRRTVRLLLKEEGVLSLFKGARYRLPKEAIESGLFFVVYENAQRLLSRKEDNNDFGT</sequence>
<dbReference type="InterPro" id="IPR018108">
    <property type="entry name" value="MCP_transmembrane"/>
</dbReference>
<evidence type="ECO:0000256" key="4">
    <source>
        <dbReference type="ARBA" id="ARBA00022692"/>
    </source>
</evidence>
<evidence type="ECO:0000256" key="2">
    <source>
        <dbReference type="ARBA" id="ARBA00006375"/>
    </source>
</evidence>
<dbReference type="PROSITE" id="PS50920">
    <property type="entry name" value="SOLCAR"/>
    <property type="match status" value="3"/>
</dbReference>
<comment type="similarity">
    <text evidence="2 9">Belongs to the mitochondrial carrier (TC 2.A.29) family.</text>
</comment>
<keyword evidence="6" id="KW-1133">Transmembrane helix</keyword>
<dbReference type="PANTHER" id="PTHR45667">
    <property type="entry name" value="S-ADENOSYLMETHIONINE MITOCHONDRIAL CARRIER PROTEIN"/>
    <property type="match status" value="1"/>
</dbReference>
<name>A0A7S3A9A9_9RHOD</name>
<feature type="repeat" description="Solcar" evidence="8">
    <location>
        <begin position="126"/>
        <end position="208"/>
    </location>
</feature>
<reference evidence="10" key="1">
    <citation type="submission" date="2021-01" db="EMBL/GenBank/DDBJ databases">
        <authorList>
            <person name="Corre E."/>
            <person name="Pelletier E."/>
            <person name="Niang G."/>
            <person name="Scheremetjew M."/>
            <person name="Finn R."/>
            <person name="Kale V."/>
            <person name="Holt S."/>
            <person name="Cochrane G."/>
            <person name="Meng A."/>
            <person name="Brown T."/>
            <person name="Cohen L."/>
        </authorList>
    </citation>
    <scope>NUCLEOTIDE SEQUENCE</scope>
    <source>
        <strain evidence="10">CCMP 769</strain>
    </source>
</reference>
<dbReference type="EMBL" id="HBHW01041764">
    <property type="protein sequence ID" value="CAE0064107.1"/>
    <property type="molecule type" value="Transcribed_RNA"/>
</dbReference>
<proteinExistence type="inferred from homology"/>
<evidence type="ECO:0000256" key="5">
    <source>
        <dbReference type="ARBA" id="ARBA00022737"/>
    </source>
</evidence>
<evidence type="ECO:0000256" key="9">
    <source>
        <dbReference type="RuleBase" id="RU000488"/>
    </source>
</evidence>